<evidence type="ECO:0000256" key="7">
    <source>
        <dbReference type="ARBA" id="ARBA00032649"/>
    </source>
</evidence>
<dbReference type="GO" id="GO:0006780">
    <property type="term" value="P:uroporphyrinogen III biosynthetic process"/>
    <property type="evidence" value="ECO:0007669"/>
    <property type="project" value="InterPro"/>
</dbReference>
<evidence type="ECO:0000313" key="10">
    <source>
        <dbReference type="EMBL" id="SFZ97607.1"/>
    </source>
</evidence>
<proteinExistence type="inferred from homology"/>
<dbReference type="CDD" id="cd06578">
    <property type="entry name" value="HemD"/>
    <property type="match status" value="1"/>
</dbReference>
<evidence type="ECO:0000256" key="2">
    <source>
        <dbReference type="ARBA" id="ARBA00008133"/>
    </source>
</evidence>
<organism evidence="10">
    <name type="scientific">hydrothermal vent metagenome</name>
    <dbReference type="NCBI Taxonomy" id="652676"/>
    <lineage>
        <taxon>unclassified sequences</taxon>
        <taxon>metagenomes</taxon>
        <taxon>ecological metagenomes</taxon>
    </lineage>
</organism>
<evidence type="ECO:0000256" key="8">
    <source>
        <dbReference type="ARBA" id="ARBA00048617"/>
    </source>
</evidence>
<evidence type="ECO:0000259" key="9">
    <source>
        <dbReference type="Pfam" id="PF02602"/>
    </source>
</evidence>
<comment type="pathway">
    <text evidence="1">Porphyrin-containing compound metabolism; protoporphyrin-IX biosynthesis; coproporphyrinogen-III from 5-aminolevulinate: step 3/4.</text>
</comment>
<dbReference type="EC" id="4.2.1.75" evidence="3"/>
<dbReference type="Pfam" id="PF02602">
    <property type="entry name" value="HEM4"/>
    <property type="match status" value="1"/>
</dbReference>
<keyword evidence="4 10" id="KW-0456">Lyase</keyword>
<dbReference type="AlphaFoldDB" id="A0A1W1EC44"/>
<dbReference type="GO" id="GO:0004852">
    <property type="term" value="F:uroporphyrinogen-III synthase activity"/>
    <property type="evidence" value="ECO:0007669"/>
    <property type="project" value="UniProtKB-EC"/>
</dbReference>
<feature type="domain" description="Tetrapyrrole biosynthesis uroporphyrinogen III synthase" evidence="9">
    <location>
        <begin position="23"/>
        <end position="194"/>
    </location>
</feature>
<accession>A0A1W1EC44</accession>
<reference evidence="10" key="1">
    <citation type="submission" date="2016-10" db="EMBL/GenBank/DDBJ databases">
        <authorList>
            <person name="de Groot N.N."/>
        </authorList>
    </citation>
    <scope>NUCLEOTIDE SEQUENCE</scope>
</reference>
<comment type="similarity">
    <text evidence="2">Belongs to the uroporphyrinogen-III synthase family.</text>
</comment>
<evidence type="ECO:0000256" key="3">
    <source>
        <dbReference type="ARBA" id="ARBA00013109"/>
    </source>
</evidence>
<evidence type="ECO:0000256" key="1">
    <source>
        <dbReference type="ARBA" id="ARBA00004772"/>
    </source>
</evidence>
<comment type="catalytic activity">
    <reaction evidence="8">
        <text>hydroxymethylbilane = uroporphyrinogen III + H2O</text>
        <dbReference type="Rhea" id="RHEA:18965"/>
        <dbReference type="ChEBI" id="CHEBI:15377"/>
        <dbReference type="ChEBI" id="CHEBI:57308"/>
        <dbReference type="ChEBI" id="CHEBI:57845"/>
        <dbReference type="EC" id="4.2.1.75"/>
    </reaction>
</comment>
<dbReference type="PANTHER" id="PTHR38042:SF1">
    <property type="entry name" value="UROPORPHYRINOGEN-III SYNTHASE, CHLOROPLASTIC"/>
    <property type="match status" value="1"/>
</dbReference>
<dbReference type="PANTHER" id="PTHR38042">
    <property type="entry name" value="UROPORPHYRINOGEN-III SYNTHASE, CHLOROPLASTIC"/>
    <property type="match status" value="1"/>
</dbReference>
<dbReference type="InterPro" id="IPR039793">
    <property type="entry name" value="UROS/Hem4"/>
</dbReference>
<keyword evidence="5" id="KW-0627">Porphyrin biosynthesis</keyword>
<gene>
    <name evidence="10" type="ORF">MNB_SV-5-571</name>
</gene>
<dbReference type="InterPro" id="IPR036108">
    <property type="entry name" value="4pyrrol_syn_uPrphyn_synt_sf"/>
</dbReference>
<name>A0A1W1EC44_9ZZZZ</name>
<dbReference type="SUPFAM" id="SSF69618">
    <property type="entry name" value="HemD-like"/>
    <property type="match status" value="1"/>
</dbReference>
<sequence>MKAKSYKMKRDIYLLSPSAKEDTISLPMISFSQISSSIDFSNIDTLMFTSKQAVLTADNIDKKWKNIPCIAIGAATKKQIESLGGNVIYHPKSYYAKSLNEDIVEFFKNKNILYLRPKEVSFDSKTYLKKEGIELKEKIIYETSCLNYTIKDKPKKNSIIIFTSPSTIKCFLKNFEWDESYIALVIGKASKIHLPSNAKTFLADEPMIDACIKKAKEIENY</sequence>
<protein>
    <recommendedName>
        <fullName evidence="3">uroporphyrinogen-III synthase</fullName>
        <ecNumber evidence="3">4.2.1.75</ecNumber>
    </recommendedName>
    <alternativeName>
        <fullName evidence="7">Hydroxymethylbilane hydrolyase [cyclizing]</fullName>
    </alternativeName>
    <alternativeName>
        <fullName evidence="6">Uroporphyrinogen-III cosynthase</fullName>
    </alternativeName>
</protein>
<dbReference type="EMBL" id="FPKX01000008">
    <property type="protein sequence ID" value="SFZ97607.1"/>
    <property type="molecule type" value="Genomic_DNA"/>
</dbReference>
<evidence type="ECO:0000256" key="6">
    <source>
        <dbReference type="ARBA" id="ARBA00031702"/>
    </source>
</evidence>
<evidence type="ECO:0000256" key="4">
    <source>
        <dbReference type="ARBA" id="ARBA00023239"/>
    </source>
</evidence>
<dbReference type="InterPro" id="IPR003754">
    <property type="entry name" value="4pyrrol_synth_uPrphyn_synth"/>
</dbReference>
<dbReference type="Gene3D" id="3.40.50.10090">
    <property type="match status" value="2"/>
</dbReference>
<evidence type="ECO:0000256" key="5">
    <source>
        <dbReference type="ARBA" id="ARBA00023244"/>
    </source>
</evidence>